<evidence type="ECO:0000313" key="2">
    <source>
        <dbReference type="Proteomes" id="UP001597441"/>
    </source>
</evidence>
<accession>A0ABW5JT25</accession>
<sequence>MERIEVSGIILAENNDVESVTVYNASSNKGTITNSKGEFIIMVALNDIIEIAALQFQTVSVTIDAHVLETKQLKIQLIEQVNQLDAVLLSSGLLGNIEADILNVKAIKPLVIDMGNLNIDFEYNDDKAFDNTVVVNELIKITNKGQFYNGIDFAAILGLNKLLKRKSKKKDIYNEKKDLTKDILDVYSPKFISETCNIPFEKVESFIAYIEAKGIKNELFDTKNEVYLIEFIIKQSKEFLKLRDAKD</sequence>
<organism evidence="1 2">
    <name type="scientific">Gelatiniphilus marinus</name>
    <dbReference type="NCBI Taxonomy" id="1759464"/>
    <lineage>
        <taxon>Bacteria</taxon>
        <taxon>Pseudomonadati</taxon>
        <taxon>Bacteroidota</taxon>
        <taxon>Flavobacteriia</taxon>
        <taxon>Flavobacteriales</taxon>
        <taxon>Flavobacteriaceae</taxon>
        <taxon>Gelatiniphilus</taxon>
    </lineage>
</organism>
<dbReference type="Pfam" id="PF13715">
    <property type="entry name" value="CarbopepD_reg_2"/>
    <property type="match status" value="1"/>
</dbReference>
<dbReference type="RefSeq" id="WP_388017245.1">
    <property type="nucleotide sequence ID" value="NZ_JBHUDT010000003.1"/>
</dbReference>
<dbReference type="InterPro" id="IPR008969">
    <property type="entry name" value="CarboxyPept-like_regulatory"/>
</dbReference>
<gene>
    <name evidence="1" type="ORF">ACFSQS_08785</name>
</gene>
<evidence type="ECO:0000313" key="1">
    <source>
        <dbReference type="EMBL" id="MFD2535192.1"/>
    </source>
</evidence>
<dbReference type="EMBL" id="JBHULK010000003">
    <property type="protein sequence ID" value="MFD2535192.1"/>
    <property type="molecule type" value="Genomic_DNA"/>
</dbReference>
<dbReference type="SUPFAM" id="SSF49464">
    <property type="entry name" value="Carboxypeptidase regulatory domain-like"/>
    <property type="match status" value="1"/>
</dbReference>
<comment type="caution">
    <text evidence="1">The sequence shown here is derived from an EMBL/GenBank/DDBJ whole genome shotgun (WGS) entry which is preliminary data.</text>
</comment>
<reference evidence="2" key="1">
    <citation type="journal article" date="2019" name="Int. J. Syst. Evol. Microbiol.">
        <title>The Global Catalogue of Microorganisms (GCM) 10K type strain sequencing project: providing services to taxonomists for standard genome sequencing and annotation.</title>
        <authorList>
            <consortium name="The Broad Institute Genomics Platform"/>
            <consortium name="The Broad Institute Genome Sequencing Center for Infectious Disease"/>
            <person name="Wu L."/>
            <person name="Ma J."/>
        </authorList>
    </citation>
    <scope>NUCLEOTIDE SEQUENCE [LARGE SCALE GENOMIC DNA]</scope>
    <source>
        <strain evidence="2">KCTC 42903</strain>
    </source>
</reference>
<dbReference type="Proteomes" id="UP001597441">
    <property type="component" value="Unassembled WGS sequence"/>
</dbReference>
<name>A0ABW5JT25_9FLAO</name>
<protein>
    <submittedName>
        <fullName evidence="1">Carboxypeptidase-like regulatory domain-containing protein</fullName>
    </submittedName>
</protein>
<proteinExistence type="predicted"/>
<keyword evidence="2" id="KW-1185">Reference proteome</keyword>